<keyword evidence="3" id="KW-0547">Nucleotide-binding</keyword>
<dbReference type="Pfam" id="PF09383">
    <property type="entry name" value="NIL"/>
    <property type="match status" value="1"/>
</dbReference>
<accession>A0ABP9ZHX2</accession>
<keyword evidence="10" id="KW-1185">Reference proteome</keyword>
<dbReference type="InterPro" id="IPR017871">
    <property type="entry name" value="ABC_transporter-like_CS"/>
</dbReference>
<dbReference type="CDD" id="cd03258">
    <property type="entry name" value="ABC_MetN_methionine_transporter"/>
    <property type="match status" value="1"/>
</dbReference>
<evidence type="ECO:0000256" key="3">
    <source>
        <dbReference type="ARBA" id="ARBA00022741"/>
    </source>
</evidence>
<dbReference type="Proteomes" id="UP001438112">
    <property type="component" value="Unassembled WGS sequence"/>
</dbReference>
<keyword evidence="7" id="KW-0472">Membrane</keyword>
<feature type="domain" description="ABC transporter" evidence="8">
    <location>
        <begin position="9"/>
        <end position="246"/>
    </location>
</feature>
<dbReference type="SUPFAM" id="SSF55021">
    <property type="entry name" value="ACT-like"/>
    <property type="match status" value="1"/>
</dbReference>
<dbReference type="EMBL" id="BAABVV010000033">
    <property type="protein sequence ID" value="GAA6114390.1"/>
    <property type="molecule type" value="Genomic_DNA"/>
</dbReference>
<name>A0ABP9ZHX2_9LACO</name>
<keyword evidence="1" id="KW-0813">Transport</keyword>
<sequence length="347" mass="38544">MVQTNIITLKAVNKIFSEDENANQVLSGVNLKIPTGSVFGIIGYSGAGKSTLIRCINGLETPTSGTIHYQDTVVNQLNEKELINLRGQISMIFQQFNLMPQRTIAQNVALPIKYKHLDKQVVNDKVDKLLDLVGLKDKKDDYPSSLSGGQKQRVAIARALINDPKVLLCDEATSALDPETTDSILSILKELNTKLKITVVIVTHEMKVIEQVCDQIAVLDNGKIVEQGDVYDVFAHPSQPITKRFVDTTTNLKIDKAMYDAWRLPSNSLLVRVTYNNENTIDPVISNVARKFNVDISILLADIKLIQNKLIGGLIISIEGYEDDIKNAYEDFIHNDGVLVEVIDDVE</sequence>
<dbReference type="PROSITE" id="PS00211">
    <property type="entry name" value="ABC_TRANSPORTER_1"/>
    <property type="match status" value="1"/>
</dbReference>
<gene>
    <name evidence="9" type="primary">metN</name>
    <name evidence="9" type="ORF">AP20H10_07530</name>
</gene>
<dbReference type="SMART" id="SM00382">
    <property type="entry name" value="AAA"/>
    <property type="match status" value="1"/>
</dbReference>
<dbReference type="GO" id="GO:0005524">
    <property type="term" value="F:ATP binding"/>
    <property type="evidence" value="ECO:0007669"/>
    <property type="project" value="UniProtKB-KW"/>
</dbReference>
<dbReference type="InterPro" id="IPR018449">
    <property type="entry name" value="NIL_domain"/>
</dbReference>
<dbReference type="InterPro" id="IPR041701">
    <property type="entry name" value="MetN_ABC"/>
</dbReference>
<dbReference type="PANTHER" id="PTHR43166">
    <property type="entry name" value="AMINO ACID IMPORT ATP-BINDING PROTEIN"/>
    <property type="match status" value="1"/>
</dbReference>
<protein>
    <submittedName>
        <fullName evidence="9">Methionine ABC transporter ATP-binding protein MetN</fullName>
    </submittedName>
</protein>
<dbReference type="Gene3D" id="3.40.50.300">
    <property type="entry name" value="P-loop containing nucleotide triphosphate hydrolases"/>
    <property type="match status" value="1"/>
</dbReference>
<evidence type="ECO:0000256" key="4">
    <source>
        <dbReference type="ARBA" id="ARBA00022840"/>
    </source>
</evidence>
<reference evidence="9 10" key="1">
    <citation type="submission" date="2024-03" db="EMBL/GenBank/DDBJ databases">
        <title>Inconsistent identification of Apilactobacillus kunkeei-related strains obtained by well-developed overall genome related indices.</title>
        <authorList>
            <person name="Maeno S."/>
            <person name="Endo A."/>
        </authorList>
    </citation>
    <scope>NUCLEOTIDE SEQUENCE [LARGE SCALE GENOMIC DNA]</scope>
    <source>
        <strain evidence="9 10">20H-10</strain>
    </source>
</reference>
<dbReference type="SMART" id="SM00930">
    <property type="entry name" value="NIL"/>
    <property type="match status" value="1"/>
</dbReference>
<organism evidence="9 10">
    <name type="scientific">Apilactobacillus apinorum</name>
    <dbReference type="NCBI Taxonomy" id="1218495"/>
    <lineage>
        <taxon>Bacteria</taxon>
        <taxon>Bacillati</taxon>
        <taxon>Bacillota</taxon>
        <taxon>Bacilli</taxon>
        <taxon>Lactobacillales</taxon>
        <taxon>Lactobacillaceae</taxon>
        <taxon>Apilactobacillus</taxon>
    </lineage>
</organism>
<dbReference type="InterPro" id="IPR045865">
    <property type="entry name" value="ACT-like_dom_sf"/>
</dbReference>
<evidence type="ECO:0000256" key="1">
    <source>
        <dbReference type="ARBA" id="ARBA00022448"/>
    </source>
</evidence>
<evidence type="ECO:0000256" key="7">
    <source>
        <dbReference type="ARBA" id="ARBA00023136"/>
    </source>
</evidence>
<dbReference type="PROSITE" id="PS50893">
    <property type="entry name" value="ABC_TRANSPORTER_2"/>
    <property type="match status" value="1"/>
</dbReference>
<comment type="caution">
    <text evidence="9">The sequence shown here is derived from an EMBL/GenBank/DDBJ whole genome shotgun (WGS) entry which is preliminary data.</text>
</comment>
<evidence type="ECO:0000256" key="6">
    <source>
        <dbReference type="ARBA" id="ARBA00022970"/>
    </source>
</evidence>
<dbReference type="PANTHER" id="PTHR43166:SF30">
    <property type="entry name" value="METHIONINE IMPORT ATP-BINDING PROTEIN METN"/>
    <property type="match status" value="1"/>
</dbReference>
<evidence type="ECO:0000259" key="8">
    <source>
        <dbReference type="PROSITE" id="PS50893"/>
    </source>
</evidence>
<dbReference type="InterPro" id="IPR050086">
    <property type="entry name" value="MetN_ABC_transporter-like"/>
</dbReference>
<dbReference type="InterPro" id="IPR003593">
    <property type="entry name" value="AAA+_ATPase"/>
</dbReference>
<proteinExistence type="predicted"/>
<evidence type="ECO:0000313" key="9">
    <source>
        <dbReference type="EMBL" id="GAA6114390.1"/>
    </source>
</evidence>
<keyword evidence="2" id="KW-1003">Cell membrane</keyword>
<dbReference type="InterPro" id="IPR003439">
    <property type="entry name" value="ABC_transporter-like_ATP-bd"/>
</dbReference>
<keyword evidence="5" id="KW-1278">Translocase</keyword>
<dbReference type="RefSeq" id="WP_353317882.1">
    <property type="nucleotide sequence ID" value="NZ_BAABVV010000033.1"/>
</dbReference>
<evidence type="ECO:0000313" key="10">
    <source>
        <dbReference type="Proteomes" id="UP001438112"/>
    </source>
</evidence>
<dbReference type="Gene3D" id="3.30.70.260">
    <property type="match status" value="1"/>
</dbReference>
<dbReference type="SUPFAM" id="SSF52540">
    <property type="entry name" value="P-loop containing nucleoside triphosphate hydrolases"/>
    <property type="match status" value="1"/>
</dbReference>
<evidence type="ECO:0000256" key="5">
    <source>
        <dbReference type="ARBA" id="ARBA00022967"/>
    </source>
</evidence>
<dbReference type="InterPro" id="IPR027417">
    <property type="entry name" value="P-loop_NTPase"/>
</dbReference>
<keyword evidence="6" id="KW-0029">Amino-acid transport</keyword>
<dbReference type="Pfam" id="PF00005">
    <property type="entry name" value="ABC_tran"/>
    <property type="match status" value="1"/>
</dbReference>
<evidence type="ECO:0000256" key="2">
    <source>
        <dbReference type="ARBA" id="ARBA00022475"/>
    </source>
</evidence>
<keyword evidence="4 9" id="KW-0067">ATP-binding</keyword>